<name>A0A3E0HV06_9PSEU</name>
<dbReference type="Proteomes" id="UP000256269">
    <property type="component" value="Unassembled WGS sequence"/>
</dbReference>
<evidence type="ECO:0000313" key="1">
    <source>
        <dbReference type="EMBL" id="REH50297.1"/>
    </source>
</evidence>
<dbReference type="OrthoDB" id="9799703at2"/>
<dbReference type="RefSeq" id="WP_116174791.1">
    <property type="nucleotide sequence ID" value="NZ_CP144375.1"/>
</dbReference>
<dbReference type="EMBL" id="QUNO01000004">
    <property type="protein sequence ID" value="REH50297.1"/>
    <property type="molecule type" value="Genomic_DNA"/>
</dbReference>
<evidence type="ECO:0000313" key="2">
    <source>
        <dbReference type="Proteomes" id="UP000256269"/>
    </source>
</evidence>
<organism evidence="1 2">
    <name type="scientific">Kutzneria buriramensis</name>
    <dbReference type="NCBI Taxonomy" id="1045776"/>
    <lineage>
        <taxon>Bacteria</taxon>
        <taxon>Bacillati</taxon>
        <taxon>Actinomycetota</taxon>
        <taxon>Actinomycetes</taxon>
        <taxon>Pseudonocardiales</taxon>
        <taxon>Pseudonocardiaceae</taxon>
        <taxon>Kutzneria</taxon>
    </lineage>
</organism>
<reference evidence="1 2" key="1">
    <citation type="submission" date="2018-08" db="EMBL/GenBank/DDBJ databases">
        <title>Genomic Encyclopedia of Archaeal and Bacterial Type Strains, Phase II (KMG-II): from individual species to whole genera.</title>
        <authorList>
            <person name="Goeker M."/>
        </authorList>
    </citation>
    <scope>NUCLEOTIDE SEQUENCE [LARGE SCALE GENOMIC DNA]</scope>
    <source>
        <strain evidence="1 2">DSM 45791</strain>
    </source>
</reference>
<gene>
    <name evidence="1" type="ORF">BCF44_104574</name>
</gene>
<sequence>MPSLQHQFAVDELRALLRDALQRADRTELHVLTAAATAISSPLRTGLIPEVLVIDIPPFGAASTWRR</sequence>
<dbReference type="AlphaFoldDB" id="A0A3E0HV06"/>
<accession>A0A3E0HV06</accession>
<keyword evidence="2" id="KW-1185">Reference proteome</keyword>
<protein>
    <submittedName>
        <fullName evidence="1">Uncharacterized protein</fullName>
    </submittedName>
</protein>
<comment type="caution">
    <text evidence="1">The sequence shown here is derived from an EMBL/GenBank/DDBJ whole genome shotgun (WGS) entry which is preliminary data.</text>
</comment>
<proteinExistence type="predicted"/>